<reference evidence="2 3" key="1">
    <citation type="submission" date="2021-01" db="EMBL/GenBank/DDBJ databases">
        <title>Genomic Encyclopedia of Type Strains, Phase IV (KMG-IV): sequencing the most valuable type-strain genomes for metagenomic binning, comparative biology and taxonomic classification.</title>
        <authorList>
            <person name="Goeker M."/>
        </authorList>
    </citation>
    <scope>NUCLEOTIDE SEQUENCE [LARGE SCALE GENOMIC DNA]</scope>
    <source>
        <strain evidence="2 3">DSM 24834</strain>
    </source>
</reference>
<accession>A0ABS2N8R4</accession>
<evidence type="ECO:0000313" key="3">
    <source>
        <dbReference type="Proteomes" id="UP001646157"/>
    </source>
</evidence>
<evidence type="ECO:0000256" key="1">
    <source>
        <dbReference type="SAM" id="Phobius"/>
    </source>
</evidence>
<protein>
    <submittedName>
        <fullName evidence="2">Uncharacterized protein</fullName>
    </submittedName>
</protein>
<keyword evidence="1" id="KW-0812">Transmembrane</keyword>
<comment type="caution">
    <text evidence="2">The sequence shown here is derived from an EMBL/GenBank/DDBJ whole genome shotgun (WGS) entry which is preliminary data.</text>
</comment>
<dbReference type="RefSeq" id="WP_205168409.1">
    <property type="nucleotide sequence ID" value="NZ_JAFBDZ010000001.1"/>
</dbReference>
<keyword evidence="3" id="KW-1185">Reference proteome</keyword>
<name>A0ABS2N8R4_9BACI</name>
<organism evidence="2 3">
    <name type="scientific">Rossellomorea pakistanensis</name>
    <dbReference type="NCBI Taxonomy" id="992288"/>
    <lineage>
        <taxon>Bacteria</taxon>
        <taxon>Bacillati</taxon>
        <taxon>Bacillota</taxon>
        <taxon>Bacilli</taxon>
        <taxon>Bacillales</taxon>
        <taxon>Bacillaceae</taxon>
        <taxon>Rossellomorea</taxon>
    </lineage>
</organism>
<gene>
    <name evidence="2" type="ORF">JOC86_000765</name>
</gene>
<proteinExistence type="predicted"/>
<dbReference type="EMBL" id="JAFBDZ010000001">
    <property type="protein sequence ID" value="MBM7584228.1"/>
    <property type="molecule type" value="Genomic_DNA"/>
</dbReference>
<keyword evidence="1" id="KW-0472">Membrane</keyword>
<sequence>MGMTIIKAVEKDLNNAEGMIIKGMEKVLHFLFISFCLLTIPVFIYTVTLFL</sequence>
<evidence type="ECO:0000313" key="2">
    <source>
        <dbReference type="EMBL" id="MBM7584228.1"/>
    </source>
</evidence>
<feature type="transmembrane region" description="Helical" evidence="1">
    <location>
        <begin position="27"/>
        <end position="50"/>
    </location>
</feature>
<keyword evidence="1" id="KW-1133">Transmembrane helix</keyword>
<dbReference type="Proteomes" id="UP001646157">
    <property type="component" value="Unassembled WGS sequence"/>
</dbReference>